<reference evidence="2 3" key="1">
    <citation type="journal article" date="2023" name="Plants (Basel)">
        <title>Bridging the Gap: Combining Genomics and Transcriptomics Approaches to Understand Stylosanthes scabra, an Orphan Legume from the Brazilian Caatinga.</title>
        <authorList>
            <person name="Ferreira-Neto J.R.C."/>
            <person name="da Silva M.D."/>
            <person name="Binneck E."/>
            <person name="de Melo N.F."/>
            <person name="da Silva R.H."/>
            <person name="de Melo A.L.T.M."/>
            <person name="Pandolfi V."/>
            <person name="Bustamante F.O."/>
            <person name="Brasileiro-Vidal A.C."/>
            <person name="Benko-Iseppon A.M."/>
        </authorList>
    </citation>
    <scope>NUCLEOTIDE SEQUENCE [LARGE SCALE GENOMIC DNA]</scope>
    <source>
        <tissue evidence="2">Leaves</tissue>
    </source>
</reference>
<evidence type="ECO:0000313" key="3">
    <source>
        <dbReference type="Proteomes" id="UP001341840"/>
    </source>
</evidence>
<protein>
    <submittedName>
        <fullName evidence="2">Uncharacterized protein</fullName>
    </submittedName>
</protein>
<proteinExistence type="predicted"/>
<comment type="caution">
    <text evidence="2">The sequence shown here is derived from an EMBL/GenBank/DDBJ whole genome shotgun (WGS) entry which is preliminary data.</text>
</comment>
<dbReference type="EMBL" id="JASCZI010090927">
    <property type="protein sequence ID" value="MED6147843.1"/>
    <property type="molecule type" value="Genomic_DNA"/>
</dbReference>
<name>A0ABU6TIZ0_9FABA</name>
<gene>
    <name evidence="2" type="ORF">PIB30_047637</name>
</gene>
<feature type="region of interest" description="Disordered" evidence="1">
    <location>
        <begin position="42"/>
        <end position="94"/>
    </location>
</feature>
<accession>A0ABU6TIZ0</accession>
<dbReference type="Proteomes" id="UP001341840">
    <property type="component" value="Unassembled WGS sequence"/>
</dbReference>
<evidence type="ECO:0000313" key="2">
    <source>
        <dbReference type="EMBL" id="MED6147843.1"/>
    </source>
</evidence>
<feature type="compositionally biased region" description="Polar residues" evidence="1">
    <location>
        <begin position="55"/>
        <end position="65"/>
    </location>
</feature>
<keyword evidence="3" id="KW-1185">Reference proteome</keyword>
<organism evidence="2 3">
    <name type="scientific">Stylosanthes scabra</name>
    <dbReference type="NCBI Taxonomy" id="79078"/>
    <lineage>
        <taxon>Eukaryota</taxon>
        <taxon>Viridiplantae</taxon>
        <taxon>Streptophyta</taxon>
        <taxon>Embryophyta</taxon>
        <taxon>Tracheophyta</taxon>
        <taxon>Spermatophyta</taxon>
        <taxon>Magnoliopsida</taxon>
        <taxon>eudicotyledons</taxon>
        <taxon>Gunneridae</taxon>
        <taxon>Pentapetalae</taxon>
        <taxon>rosids</taxon>
        <taxon>fabids</taxon>
        <taxon>Fabales</taxon>
        <taxon>Fabaceae</taxon>
        <taxon>Papilionoideae</taxon>
        <taxon>50 kb inversion clade</taxon>
        <taxon>dalbergioids sensu lato</taxon>
        <taxon>Dalbergieae</taxon>
        <taxon>Pterocarpus clade</taxon>
        <taxon>Stylosanthes</taxon>
    </lineage>
</organism>
<sequence>MNRVPLWHPNHNRPGVPVEEYVTWHNAEYKKFLHLSDYVANQAQQAPLSDPEQPPVQSEQQDSPPHSSPIPTEPSAPHLEQPRESMFPEYGNISQHNYLPESASRHLSSYPQFMHSIYSSMAI</sequence>
<evidence type="ECO:0000256" key="1">
    <source>
        <dbReference type="SAM" id="MobiDB-lite"/>
    </source>
</evidence>